<organism evidence="1 2">
    <name type="scientific">Trametes sanguinea</name>
    <dbReference type="NCBI Taxonomy" id="158606"/>
    <lineage>
        <taxon>Eukaryota</taxon>
        <taxon>Fungi</taxon>
        <taxon>Dikarya</taxon>
        <taxon>Basidiomycota</taxon>
        <taxon>Agaricomycotina</taxon>
        <taxon>Agaricomycetes</taxon>
        <taxon>Polyporales</taxon>
        <taxon>Polyporaceae</taxon>
        <taxon>Trametes</taxon>
    </lineage>
</organism>
<keyword evidence="2" id="KW-1185">Reference proteome</keyword>
<sequence>MSNPLQNLVPILDGSNYHRWADLMKAYLQQQQVWFVVELPDGITAPTLAEDGSNQNDVVKDKTTAKEVWNELKELYSVTSALGAYSLYKVAANTRIPANEHPGPAIAKIQGNLDQLASVGIDVPMNLRALIILDAAPPRYETAIQLVLNDNKLKDLTTSDIREALVASWESSVTRGSRKLGEAKKLSAIKRKGKDPSFRSQQQQQQRQNGSGNSQQQRQKGKARRGKRKGQKSSDNDHDHAHLASTATISDGPTATVDPRALLRKPVRVNGPEGESKYPTLKRAFNLARDLDITPSLERIRTLEGVIKAVDKGEGTSRIVEVTSDTDSADSHSSKRTRLTLAERIDWTERDDDVESAISLGDEEDDVDMDIAQAAGLYEQYDEQVRSVPLTLPNRQHADALSIAAISNGVEGSAVVTLRSNVCNFRNLCSHSRLYSECTRCKGKSKTDHNEPLIWMLDSGASSHFTFDLDDFVEYEPLQKEMLVGTANGVAVAKGSGTVMLNCPLNPGEHTTVRIAPVYYMPDLSIRLLSMGEFLQEGMRVSGNADKISIFEANGKPFLAFHPRHPDDTIFVIESAAVVILMHHKPVMGLARIALRTGHSRNASGSSGRPGRGPVTCLKGKRSRRVAVISPGSPPGLISLEIRASSDLIWHRFLGALARGCATTHLGQTASQIGTTMALLQQKTANSAAVFCRIGERVGFPESSNGGLFDEPNTTTFGQELAEIWDVLLKGTSFCPEQAISR</sequence>
<accession>A0ACC1Q3I1</accession>
<evidence type="ECO:0000313" key="2">
    <source>
        <dbReference type="Proteomes" id="UP001144978"/>
    </source>
</evidence>
<evidence type="ECO:0000313" key="1">
    <source>
        <dbReference type="EMBL" id="KAJ3010270.1"/>
    </source>
</evidence>
<dbReference type="EMBL" id="JANSHE010000483">
    <property type="protein sequence ID" value="KAJ3010270.1"/>
    <property type="molecule type" value="Genomic_DNA"/>
</dbReference>
<gene>
    <name evidence="1" type="ORF">NUW54_g2534</name>
</gene>
<comment type="caution">
    <text evidence="1">The sequence shown here is derived from an EMBL/GenBank/DDBJ whole genome shotgun (WGS) entry which is preliminary data.</text>
</comment>
<name>A0ACC1Q3I1_9APHY</name>
<reference evidence="1" key="1">
    <citation type="submission" date="2022-08" db="EMBL/GenBank/DDBJ databases">
        <title>Genome Sequence of Pycnoporus sanguineus.</title>
        <authorList>
            <person name="Buettner E."/>
        </authorList>
    </citation>
    <scope>NUCLEOTIDE SEQUENCE</scope>
    <source>
        <strain evidence="1">CG-C14</strain>
    </source>
</reference>
<protein>
    <submittedName>
        <fullName evidence="1">Uncharacterized protein</fullName>
    </submittedName>
</protein>
<dbReference type="Proteomes" id="UP001144978">
    <property type="component" value="Unassembled WGS sequence"/>
</dbReference>
<proteinExistence type="predicted"/>